<accession>A0ABR2N670</accession>
<reference evidence="2 3" key="1">
    <citation type="journal article" date="2022" name="Nat. Plants">
        <title>Genomes of leafy and leafless Platanthera orchids illuminate the evolution of mycoheterotrophy.</title>
        <authorList>
            <person name="Li M.H."/>
            <person name="Liu K.W."/>
            <person name="Li Z."/>
            <person name="Lu H.C."/>
            <person name="Ye Q.L."/>
            <person name="Zhang D."/>
            <person name="Wang J.Y."/>
            <person name="Li Y.F."/>
            <person name="Zhong Z.M."/>
            <person name="Liu X."/>
            <person name="Yu X."/>
            <person name="Liu D.K."/>
            <person name="Tu X.D."/>
            <person name="Liu B."/>
            <person name="Hao Y."/>
            <person name="Liao X.Y."/>
            <person name="Jiang Y.T."/>
            <person name="Sun W.H."/>
            <person name="Chen J."/>
            <person name="Chen Y.Q."/>
            <person name="Ai Y."/>
            <person name="Zhai J.W."/>
            <person name="Wu S.S."/>
            <person name="Zhou Z."/>
            <person name="Hsiao Y.Y."/>
            <person name="Wu W.L."/>
            <person name="Chen Y.Y."/>
            <person name="Lin Y.F."/>
            <person name="Hsu J.L."/>
            <person name="Li C.Y."/>
            <person name="Wang Z.W."/>
            <person name="Zhao X."/>
            <person name="Zhong W.Y."/>
            <person name="Ma X.K."/>
            <person name="Ma L."/>
            <person name="Huang J."/>
            <person name="Chen G.Z."/>
            <person name="Huang M.Z."/>
            <person name="Huang L."/>
            <person name="Peng D.H."/>
            <person name="Luo Y.B."/>
            <person name="Zou S.Q."/>
            <person name="Chen S.P."/>
            <person name="Lan S."/>
            <person name="Tsai W.C."/>
            <person name="Van de Peer Y."/>
            <person name="Liu Z.J."/>
        </authorList>
    </citation>
    <scope>NUCLEOTIDE SEQUENCE [LARGE SCALE GENOMIC DNA]</scope>
    <source>
        <strain evidence="2">Lor288</strain>
    </source>
</reference>
<gene>
    <name evidence="2" type="ORF">KSP40_PGU011508</name>
</gene>
<organism evidence="2 3">
    <name type="scientific">Platanthera guangdongensis</name>
    <dbReference type="NCBI Taxonomy" id="2320717"/>
    <lineage>
        <taxon>Eukaryota</taxon>
        <taxon>Viridiplantae</taxon>
        <taxon>Streptophyta</taxon>
        <taxon>Embryophyta</taxon>
        <taxon>Tracheophyta</taxon>
        <taxon>Spermatophyta</taxon>
        <taxon>Magnoliopsida</taxon>
        <taxon>Liliopsida</taxon>
        <taxon>Asparagales</taxon>
        <taxon>Orchidaceae</taxon>
        <taxon>Orchidoideae</taxon>
        <taxon>Orchideae</taxon>
        <taxon>Orchidinae</taxon>
        <taxon>Platanthera</taxon>
    </lineage>
</organism>
<evidence type="ECO:0000313" key="3">
    <source>
        <dbReference type="Proteomes" id="UP001412067"/>
    </source>
</evidence>
<sequence length="241" mass="26639">MEHQKGGFMTHGSDAPRGRETSPPRKTVAGGKALWRSGSVVEEERAIGRVKLVEESALDERGRMRAGRARRNGIASPRLDERVGDTEELEQQKSREFCSCGRISTAIKPNIMEELEEINHKIGLPQGPKKVPSDTPRDPIIRSANYRSTISAPHGSLGGLSSSSGRALLGEGSHESGNPVEKINTDFIGVTRQLEVSKLELQTLRKQVVKESRRGHDLDRELQSMKEESDVPERECLELKA</sequence>
<keyword evidence="3" id="KW-1185">Reference proteome</keyword>
<feature type="compositionally biased region" description="Basic and acidic residues" evidence="1">
    <location>
        <begin position="208"/>
        <end position="241"/>
    </location>
</feature>
<feature type="compositionally biased region" description="Low complexity" evidence="1">
    <location>
        <begin position="159"/>
        <end position="171"/>
    </location>
</feature>
<dbReference type="EMBL" id="JBBWWR010000001">
    <property type="protein sequence ID" value="KAK8971565.1"/>
    <property type="molecule type" value="Genomic_DNA"/>
</dbReference>
<feature type="compositionally biased region" description="Basic and acidic residues" evidence="1">
    <location>
        <begin position="78"/>
        <end position="92"/>
    </location>
</feature>
<feature type="region of interest" description="Disordered" evidence="1">
    <location>
        <begin position="123"/>
        <end position="181"/>
    </location>
</feature>
<name>A0ABR2N670_9ASPA</name>
<comment type="caution">
    <text evidence="2">The sequence shown here is derived from an EMBL/GenBank/DDBJ whole genome shotgun (WGS) entry which is preliminary data.</text>
</comment>
<feature type="region of interest" description="Disordered" evidence="1">
    <location>
        <begin position="1"/>
        <end position="33"/>
    </location>
</feature>
<dbReference type="Proteomes" id="UP001412067">
    <property type="component" value="Unassembled WGS sequence"/>
</dbReference>
<feature type="region of interest" description="Disordered" evidence="1">
    <location>
        <begin position="207"/>
        <end position="241"/>
    </location>
</feature>
<feature type="region of interest" description="Disordered" evidence="1">
    <location>
        <begin position="61"/>
        <end position="92"/>
    </location>
</feature>
<protein>
    <submittedName>
        <fullName evidence="2">Uncharacterized protein</fullName>
    </submittedName>
</protein>
<evidence type="ECO:0000256" key="1">
    <source>
        <dbReference type="SAM" id="MobiDB-lite"/>
    </source>
</evidence>
<evidence type="ECO:0000313" key="2">
    <source>
        <dbReference type="EMBL" id="KAK8971565.1"/>
    </source>
</evidence>
<feature type="compositionally biased region" description="Basic and acidic residues" evidence="1">
    <location>
        <begin position="14"/>
        <end position="23"/>
    </location>
</feature>
<proteinExistence type="predicted"/>
<feature type="compositionally biased region" description="Basic and acidic residues" evidence="1">
    <location>
        <begin position="131"/>
        <end position="140"/>
    </location>
</feature>